<evidence type="ECO:0000313" key="3">
    <source>
        <dbReference type="Proteomes" id="UP000201461"/>
    </source>
</evidence>
<evidence type="ECO:0000313" key="2">
    <source>
        <dbReference type="EMBL" id="AGN30275.1"/>
    </source>
</evidence>
<protein>
    <submittedName>
        <fullName evidence="2">Uncharacterized protein</fullName>
    </submittedName>
</protein>
<evidence type="ECO:0000256" key="1">
    <source>
        <dbReference type="SAM" id="Phobius"/>
    </source>
</evidence>
<dbReference type="EMBL" id="HQ317393">
    <property type="protein sequence ID" value="AGN30275.1"/>
    <property type="molecule type" value="Genomic_DNA"/>
</dbReference>
<proteinExistence type="predicted"/>
<keyword evidence="1" id="KW-0472">Membrane</keyword>
<keyword evidence="1" id="KW-0812">Transmembrane</keyword>
<dbReference type="KEGG" id="vg:15926729"/>
<reference evidence="2 3" key="1">
    <citation type="journal article" date="2014" name="Genome Biol. Evol.">
        <title>Composite Conserved Promoter-Terminator Motifs (PeSLs) that Mediate Modular Shuffling in the Diverse T4-Like Myoviruses.</title>
        <authorList>
            <person name="Comeau A.M."/>
            <person name="Arbiol C."/>
            <person name="Krisch H.M."/>
        </authorList>
    </citation>
    <scope>NUCLEOTIDE SEQUENCE [LARGE SCALE GENOMIC DNA]</scope>
</reference>
<keyword evidence="3" id="KW-1185">Reference proteome</keyword>
<feature type="transmembrane region" description="Helical" evidence="1">
    <location>
        <begin position="72"/>
        <end position="105"/>
    </location>
</feature>
<sequence>MIDLIFAIVLVLISANALSVPLVASVMSLFNFMFRTEIDWQSKLQAFQMKKYNGFVQHSSSFDNADFIMTSFLDICLGAIAIIVVAFILHAAPFVCFLVPIPFIIRYIVGKVKK</sequence>
<accession>R9TIR4</accession>
<name>R9TIR4_9CAUD</name>
<organism evidence="2 3">
    <name type="scientific">Vibrio phage nt-1</name>
    <dbReference type="NCBI Taxonomy" id="115992"/>
    <lineage>
        <taxon>Viruses</taxon>
        <taxon>Duplodnaviria</taxon>
        <taxon>Heunggongvirae</taxon>
        <taxon>Uroviricota</taxon>
        <taxon>Caudoviricetes</taxon>
        <taxon>Pantevenvirales</taxon>
        <taxon>Straboviridae</taxon>
        <taxon>Mylasvirus</taxon>
        <taxon>Mylasvirus persius</taxon>
    </lineage>
</organism>
<keyword evidence="1" id="KW-1133">Transmembrane helix</keyword>
<dbReference type="Proteomes" id="UP000201461">
    <property type="component" value="Segment"/>
</dbReference>
<dbReference type="GeneID" id="15926729"/>
<dbReference type="RefSeq" id="YP_008125424.1">
    <property type="nucleotide sequence ID" value="NC_021529.2"/>
</dbReference>
<gene>
    <name evidence="2" type="ORF">VPFG_00276</name>
</gene>